<keyword evidence="1" id="KW-0540">Nuclease</keyword>
<proteinExistence type="predicted"/>
<dbReference type="InParanoid" id="C3ZUR2"/>
<evidence type="ECO:0000256" key="1">
    <source>
        <dbReference type="ARBA" id="ARBA00022722"/>
    </source>
</evidence>
<accession>C3ZUR2</accession>
<dbReference type="EMBL" id="GG666684">
    <property type="protein sequence ID" value="EEN43774.1"/>
    <property type="molecule type" value="Genomic_DNA"/>
</dbReference>
<dbReference type="AlphaFoldDB" id="C3ZUR2"/>
<evidence type="ECO:0000256" key="2">
    <source>
        <dbReference type="SAM" id="MobiDB-lite"/>
    </source>
</evidence>
<sequence>MNILNNTWKVKSQKKHTDLWYTVTVRAEQCNKDHCYEKCQHLLLLVCKELHRASKEKGCEVIKEWARSIKKHLYWCALSTAQGFGDVIVAKWTSIVRHVANKHDNHPNATFPTCAHEPVEQERKWIFSGSNFNAMDDFLHHVYEALMTAAMKLESASQKYQGEDSADDITLSFMQTFVFKPKHQRKLDDELLHLTTSMLYDVSLPAVHGSEAGNQAVLYATAEGQLKEHIQSVHAVLDTLLKIKVKLEDLPGEKFSQTIRLEANLAASIHVEVALSLLKAGTLYSDETSSDGSKVCNFQANTAKFKTQTMGCVEVPGGESAEQLKALGFVLKKVAMPTCFWHKCYSAFHLPSGIRSNMTDKNSLQCRNEKSGTPHYFDSHLSHHHNEDPNGLFKAVKADASQKVYLAGVRALGMVDKTITGPFFRLLGIQKGILNMNIHLHQMQLGLDRWSKDAISLMDGEALFDEAVVKRHKDALYHSLFAASEDEELDTLTQQALEVVCASMLILLERQAEEQLPGGRFWEPSEAEIQKSQHVPTTNVVSERDFAVLDNLLRAKPNATSLACEAYIMWLNNQTSTWLRNLTVEEKERHMAYARTHAASDSKKRINKSRSSAYRPCLRSNGRKKTKSKEQGRGRCIVSTWSTWPLPHGPGADAVGRKDPRLEAQFAAVVCAGPGLDPEDSSHLRPQVLPYREAH</sequence>
<protein>
    <submittedName>
        <fullName evidence="3">Uncharacterized protein</fullName>
    </submittedName>
</protein>
<evidence type="ECO:0000313" key="3">
    <source>
        <dbReference type="EMBL" id="EEN43774.1"/>
    </source>
</evidence>
<organism>
    <name type="scientific">Branchiostoma floridae</name>
    <name type="common">Florida lancelet</name>
    <name type="synonym">Amphioxus</name>
    <dbReference type="NCBI Taxonomy" id="7739"/>
    <lineage>
        <taxon>Eukaryota</taxon>
        <taxon>Metazoa</taxon>
        <taxon>Chordata</taxon>
        <taxon>Cephalochordata</taxon>
        <taxon>Leptocardii</taxon>
        <taxon>Amphioxiformes</taxon>
        <taxon>Branchiostomatidae</taxon>
        <taxon>Branchiostoma</taxon>
    </lineage>
</organism>
<dbReference type="GO" id="GO:0000175">
    <property type="term" value="F:3'-5'-RNA exonuclease activity"/>
    <property type="evidence" value="ECO:0007669"/>
    <property type="project" value="InterPro"/>
</dbReference>
<name>C3ZUR2_BRAFL</name>
<feature type="region of interest" description="Disordered" evidence="2">
    <location>
        <begin position="675"/>
        <end position="695"/>
    </location>
</feature>
<gene>
    <name evidence="3" type="ORF">BRAFLDRAFT_94667</name>
</gene>
<dbReference type="PANTHER" id="PTHR11046:SF25">
    <property type="match status" value="1"/>
</dbReference>
<dbReference type="PANTHER" id="PTHR11046">
    <property type="entry name" value="OLIGORIBONUCLEASE, MITOCHONDRIAL"/>
    <property type="match status" value="1"/>
</dbReference>
<feature type="region of interest" description="Disordered" evidence="2">
    <location>
        <begin position="597"/>
        <end position="633"/>
    </location>
</feature>
<dbReference type="InterPro" id="IPR022894">
    <property type="entry name" value="Oligoribonuclease"/>
</dbReference>
<keyword evidence="1" id="KW-0378">Hydrolase</keyword>
<reference evidence="3" key="1">
    <citation type="journal article" date="2008" name="Nature">
        <title>The amphioxus genome and the evolution of the chordate karyotype.</title>
        <authorList>
            <consortium name="US DOE Joint Genome Institute (JGI-PGF)"/>
            <person name="Putnam N.H."/>
            <person name="Butts T."/>
            <person name="Ferrier D.E.K."/>
            <person name="Furlong R.F."/>
            <person name="Hellsten U."/>
            <person name="Kawashima T."/>
            <person name="Robinson-Rechavi M."/>
            <person name="Shoguchi E."/>
            <person name="Terry A."/>
            <person name="Yu J.-K."/>
            <person name="Benito-Gutierrez E.L."/>
            <person name="Dubchak I."/>
            <person name="Garcia-Fernandez J."/>
            <person name="Gibson-Brown J.J."/>
            <person name="Grigoriev I.V."/>
            <person name="Horton A.C."/>
            <person name="de Jong P.J."/>
            <person name="Jurka J."/>
            <person name="Kapitonov V.V."/>
            <person name="Kohara Y."/>
            <person name="Kuroki Y."/>
            <person name="Lindquist E."/>
            <person name="Lucas S."/>
            <person name="Osoegawa K."/>
            <person name="Pennacchio L.A."/>
            <person name="Salamov A.A."/>
            <person name="Satou Y."/>
            <person name="Sauka-Spengler T."/>
            <person name="Schmutz J."/>
            <person name="Shin-I T."/>
            <person name="Toyoda A."/>
            <person name="Bronner-Fraser M."/>
            <person name="Fujiyama A."/>
            <person name="Holland L.Z."/>
            <person name="Holland P.W.H."/>
            <person name="Satoh N."/>
            <person name="Rokhsar D.S."/>
        </authorList>
    </citation>
    <scope>NUCLEOTIDE SEQUENCE [LARGE SCALE GENOMIC DNA]</scope>
    <source>
        <strain evidence="3">S238N-H82</strain>
        <tissue evidence="3">Testes</tissue>
    </source>
</reference>